<proteinExistence type="predicted"/>
<evidence type="ECO:0000256" key="1">
    <source>
        <dbReference type="SAM" id="SignalP"/>
    </source>
</evidence>
<protein>
    <recommendedName>
        <fullName evidence="4">Secreted protein</fullName>
    </recommendedName>
</protein>
<accession>A0ABS0CVU9</accession>
<evidence type="ECO:0000313" key="3">
    <source>
        <dbReference type="Proteomes" id="UP000702209"/>
    </source>
</evidence>
<dbReference type="Proteomes" id="UP000702209">
    <property type="component" value="Unassembled WGS sequence"/>
</dbReference>
<keyword evidence="1" id="KW-0732">Signal</keyword>
<keyword evidence="3" id="KW-1185">Reference proteome</keyword>
<gene>
    <name evidence="2" type="ORF">IU459_24665</name>
</gene>
<feature type="chain" id="PRO_5045165557" description="Secreted protein" evidence="1">
    <location>
        <begin position="31"/>
        <end position="264"/>
    </location>
</feature>
<organism evidence="2 3">
    <name type="scientific">Nocardia amamiensis</name>
    <dbReference type="NCBI Taxonomy" id="404578"/>
    <lineage>
        <taxon>Bacteria</taxon>
        <taxon>Bacillati</taxon>
        <taxon>Actinomycetota</taxon>
        <taxon>Actinomycetes</taxon>
        <taxon>Mycobacteriales</taxon>
        <taxon>Nocardiaceae</taxon>
        <taxon>Nocardia</taxon>
    </lineage>
</organism>
<sequence length="264" mass="26175">MLRTRGSRIALSALAIAASATLAAPMTATAAPAPAATTQSVPMVPEGVPVDALAALAPAIVGAIAGPADIASPAGIAGPQSAILDQARRLLATLNLPPQIKSTLERIITFLDGSGGGGPEVPQDGPVIAQFLYPTIGKGCISPTADSVGTALAVPGPATLPPPGPQAGQTGFVFTALGTKSPTPVQNPPMTVQWLNLDTRQSGVLPLTDEAKINPEGPATLSAIANTGSGRIVAVVGGSLTTQAGDAEPRTCSFLPTLGFFTVA</sequence>
<dbReference type="EMBL" id="JADLQX010000020">
    <property type="protein sequence ID" value="MBF6300712.1"/>
    <property type="molecule type" value="Genomic_DNA"/>
</dbReference>
<feature type="signal peptide" evidence="1">
    <location>
        <begin position="1"/>
        <end position="30"/>
    </location>
</feature>
<evidence type="ECO:0000313" key="2">
    <source>
        <dbReference type="EMBL" id="MBF6300712.1"/>
    </source>
</evidence>
<dbReference type="RefSeq" id="WP_195131940.1">
    <property type="nucleotide sequence ID" value="NZ_JADLQX010000020.1"/>
</dbReference>
<name>A0ABS0CVU9_9NOCA</name>
<evidence type="ECO:0008006" key="4">
    <source>
        <dbReference type="Google" id="ProtNLM"/>
    </source>
</evidence>
<reference evidence="2 3" key="1">
    <citation type="submission" date="2020-10" db="EMBL/GenBank/DDBJ databases">
        <title>Identification of Nocardia species via Next-generation sequencing and recognition of intraspecies genetic diversity.</title>
        <authorList>
            <person name="Li P."/>
            <person name="Li P."/>
            <person name="Lu B."/>
        </authorList>
    </citation>
    <scope>NUCLEOTIDE SEQUENCE [LARGE SCALE GENOMIC DNA]</scope>
    <source>
        <strain evidence="2 3">BJ06-0157</strain>
    </source>
</reference>
<comment type="caution">
    <text evidence="2">The sequence shown here is derived from an EMBL/GenBank/DDBJ whole genome shotgun (WGS) entry which is preliminary data.</text>
</comment>